<sequence>MKIKFVPHRGFAITVEKKGAHGYTPRNNSKEKSQEERFGAHGDTPRKKSQDDAFEDVQERRNTLRSTSKAAFTDDEYSQKARPVSAGLNGDEDLYGMEDCKPKKPTKMKMLLMGRRSSKENMLDDNNYQKKGSFSAEELDDDEWMEDCKPKTSKKKGPLPVPRKSANAQSEATGFSHPQQASSDPFAEDDFTHTGKDFMSPGEMYYSEEDEVETCKPNKKSKLRGFKKSKAKSKAGHPDYEDPPGATSADFRSEAARAEWLASQRDEQALEEMEEDYEDGDTDSLMEWWHTVEQWDEVPSDDEDKILKEDESRSFTVLADKVHRGLRVFNKIFTERAEVLWQSIITLHSIADDINNFHHKAKIAGITGGTTTAVGGVTAIAGLALAPFTFGASLLITAVGVGVATAGGIASASAAISDNVNNMHDRKKVEIVLSDYEAHLRTIGKILHFINKGLIKLRGHPFLRSGTQHYSKDWEIRRAVQMISLVDTPVMRGTEITDSTIASVRGLFTGMDKYFVKDSRELKKGCKKDVVAQIKEVAHVLNIGIVELNAIREELQDVTGNI</sequence>
<keyword evidence="3" id="KW-0472">Membrane</keyword>
<feature type="transmembrane region" description="Helical" evidence="3">
    <location>
        <begin position="392"/>
        <end position="416"/>
    </location>
</feature>
<evidence type="ECO:0000256" key="1">
    <source>
        <dbReference type="ARBA" id="ARBA00010090"/>
    </source>
</evidence>
<feature type="transmembrane region" description="Helical" evidence="3">
    <location>
        <begin position="363"/>
        <end position="386"/>
    </location>
</feature>
<gene>
    <name evidence="4" type="ORF">PBY51_005897</name>
</gene>
<dbReference type="GO" id="GO:0006869">
    <property type="term" value="P:lipid transport"/>
    <property type="evidence" value="ECO:0007669"/>
    <property type="project" value="InterPro"/>
</dbReference>
<reference evidence="4 5" key="1">
    <citation type="journal article" date="2023" name="Genes (Basel)">
        <title>Chromosome-Level Genome Assembly and Circadian Gene Repertoire of the Patagonia Blennie Eleginops maclovinus-The Closest Ancestral Proxy of Antarctic Cryonotothenioids.</title>
        <authorList>
            <person name="Cheng C.C."/>
            <person name="Rivera-Colon A.G."/>
            <person name="Minhas B.F."/>
            <person name="Wilson L."/>
            <person name="Rayamajhi N."/>
            <person name="Vargas-Chacoff L."/>
            <person name="Catchen J.M."/>
        </authorList>
    </citation>
    <scope>NUCLEOTIDE SEQUENCE [LARGE SCALE GENOMIC DNA]</scope>
    <source>
        <strain evidence="4">JMC-PN-2008</strain>
    </source>
</reference>
<comment type="caution">
    <text evidence="4">The sequence shown here is derived from an EMBL/GenBank/DDBJ whole genome shotgun (WGS) entry which is preliminary data.</text>
</comment>
<dbReference type="Pfam" id="PF05461">
    <property type="entry name" value="ApoL"/>
    <property type="match status" value="1"/>
</dbReference>
<dbReference type="GO" id="GO:0016020">
    <property type="term" value="C:membrane"/>
    <property type="evidence" value="ECO:0007669"/>
    <property type="project" value="TreeGrafter"/>
</dbReference>
<evidence type="ECO:0000313" key="5">
    <source>
        <dbReference type="Proteomes" id="UP001346869"/>
    </source>
</evidence>
<keyword evidence="3" id="KW-1133">Transmembrane helix</keyword>
<dbReference type="GO" id="GO:0008289">
    <property type="term" value="F:lipid binding"/>
    <property type="evidence" value="ECO:0007669"/>
    <property type="project" value="InterPro"/>
</dbReference>
<dbReference type="PANTHER" id="PTHR14096">
    <property type="entry name" value="APOLIPOPROTEIN L"/>
    <property type="match status" value="1"/>
</dbReference>
<evidence type="ECO:0000313" key="4">
    <source>
        <dbReference type="EMBL" id="KAK5848269.1"/>
    </source>
</evidence>
<dbReference type="GO" id="GO:0005576">
    <property type="term" value="C:extracellular region"/>
    <property type="evidence" value="ECO:0007669"/>
    <property type="project" value="InterPro"/>
</dbReference>
<feature type="compositionally biased region" description="Basic and acidic residues" evidence="2">
    <location>
        <begin position="28"/>
        <end position="62"/>
    </location>
</feature>
<comment type="similarity">
    <text evidence="1">Belongs to the apolipoprotein L family.</text>
</comment>
<name>A0AAN7WVP6_ELEMC</name>
<dbReference type="AlphaFoldDB" id="A0AAN7WVP6"/>
<keyword evidence="5" id="KW-1185">Reference proteome</keyword>
<evidence type="ECO:0000256" key="3">
    <source>
        <dbReference type="SAM" id="Phobius"/>
    </source>
</evidence>
<dbReference type="PANTHER" id="PTHR14096:SF64">
    <property type="match status" value="1"/>
</dbReference>
<feature type="region of interest" description="Disordered" evidence="2">
    <location>
        <begin position="16"/>
        <end position="248"/>
    </location>
</feature>
<dbReference type="GO" id="GO:0042157">
    <property type="term" value="P:lipoprotein metabolic process"/>
    <property type="evidence" value="ECO:0007669"/>
    <property type="project" value="InterPro"/>
</dbReference>
<dbReference type="InterPro" id="IPR008405">
    <property type="entry name" value="ApoL"/>
</dbReference>
<feature type="compositionally biased region" description="Basic residues" evidence="2">
    <location>
        <begin position="217"/>
        <end position="235"/>
    </location>
</feature>
<dbReference type="EMBL" id="JAUZQC010000025">
    <property type="protein sequence ID" value="KAK5848269.1"/>
    <property type="molecule type" value="Genomic_DNA"/>
</dbReference>
<proteinExistence type="inferred from homology"/>
<protein>
    <submittedName>
        <fullName evidence="4">Uncharacterized protein</fullName>
    </submittedName>
</protein>
<keyword evidence="3" id="KW-0812">Transmembrane</keyword>
<accession>A0AAN7WVP6</accession>
<organism evidence="4 5">
    <name type="scientific">Eleginops maclovinus</name>
    <name type="common">Patagonian blennie</name>
    <name type="synonym">Eleginus maclovinus</name>
    <dbReference type="NCBI Taxonomy" id="56733"/>
    <lineage>
        <taxon>Eukaryota</taxon>
        <taxon>Metazoa</taxon>
        <taxon>Chordata</taxon>
        <taxon>Craniata</taxon>
        <taxon>Vertebrata</taxon>
        <taxon>Euteleostomi</taxon>
        <taxon>Actinopterygii</taxon>
        <taxon>Neopterygii</taxon>
        <taxon>Teleostei</taxon>
        <taxon>Neoteleostei</taxon>
        <taxon>Acanthomorphata</taxon>
        <taxon>Eupercaria</taxon>
        <taxon>Perciformes</taxon>
        <taxon>Notothenioidei</taxon>
        <taxon>Eleginopidae</taxon>
        <taxon>Eleginops</taxon>
    </lineage>
</organism>
<evidence type="ECO:0000256" key="2">
    <source>
        <dbReference type="SAM" id="MobiDB-lite"/>
    </source>
</evidence>
<feature type="compositionally biased region" description="Polar residues" evidence="2">
    <location>
        <begin position="166"/>
        <end position="183"/>
    </location>
</feature>
<dbReference type="Proteomes" id="UP001346869">
    <property type="component" value="Unassembled WGS sequence"/>
</dbReference>
<reference evidence="4 5" key="2">
    <citation type="journal article" date="2023" name="Mol. Biol. Evol.">
        <title>Genomics of Secondarily Temperate Adaptation in the Only Non-Antarctic Icefish.</title>
        <authorList>
            <person name="Rivera-Colon A.G."/>
            <person name="Rayamajhi N."/>
            <person name="Minhas B.F."/>
            <person name="Madrigal G."/>
            <person name="Bilyk K.T."/>
            <person name="Yoon V."/>
            <person name="Hune M."/>
            <person name="Gregory S."/>
            <person name="Cheng C.H.C."/>
            <person name="Catchen J.M."/>
        </authorList>
    </citation>
    <scope>NUCLEOTIDE SEQUENCE [LARGE SCALE GENOMIC DNA]</scope>
    <source>
        <strain evidence="4">JMC-PN-2008</strain>
    </source>
</reference>